<dbReference type="InterPro" id="IPR008942">
    <property type="entry name" value="ENTH_VHS"/>
</dbReference>
<dbReference type="GO" id="GO:0005737">
    <property type="term" value="C:cytoplasm"/>
    <property type="evidence" value="ECO:0007669"/>
    <property type="project" value="TreeGrafter"/>
</dbReference>
<keyword evidence="4" id="KW-1185">Reference proteome</keyword>
<feature type="region of interest" description="Disordered" evidence="1">
    <location>
        <begin position="349"/>
        <end position="372"/>
    </location>
</feature>
<dbReference type="InterPro" id="IPR054127">
    <property type="entry name" value="Pcf11_C"/>
</dbReference>
<dbReference type="CDD" id="cd16982">
    <property type="entry name" value="CID_Pcf11"/>
    <property type="match status" value="1"/>
</dbReference>
<dbReference type="HOGENOM" id="CLU_015606_2_0_1"/>
<dbReference type="SUPFAM" id="SSF48464">
    <property type="entry name" value="ENTH/VHS domain"/>
    <property type="match status" value="1"/>
</dbReference>
<dbReference type="Proteomes" id="UP000054018">
    <property type="component" value="Unassembled WGS sequence"/>
</dbReference>
<dbReference type="PANTHER" id="PTHR15921:SF3">
    <property type="entry name" value="PRE-MRNA CLEAVAGE COMPLEX 2 PROTEIN PCF11"/>
    <property type="match status" value="1"/>
</dbReference>
<evidence type="ECO:0000256" key="1">
    <source>
        <dbReference type="SAM" id="MobiDB-lite"/>
    </source>
</evidence>
<sequence>MSSMYSQVPAYSHGIYPPTSGYQQPVGPGYSYPQLPSTQPPTPVYHVDPNSFRRDFTTRLAELTINSRPIIQSLSMYAQEYTRWADAVAQCIHTHIRRVPPWMKLPAFYLLDAISKNVFEPYARHFATFVISLFLETYQQVDQPTRSKMEEMLITWRTGAPNGKELFGVITQLSIERGIWGGDSTSPTDVSSQNYLNTISKAQVLSELEFTLGQKDRALQANPWDVTAQKHIEVLHQLRNLVEAGVSQDELRQILNQLRSLTRTAPQVQPSLSSYPTHPTQSTTRSYAHRHGAPATHPTYSYQSEQPKPVDASTLVPAAPSSASSRPLPTTNIATLYNALLKAGVVSEGGASSSDHLHEAKPPVSDTAGYSRDASRSYRKAVLSEKVKLTTADILKKRSSVVDLLYNRLPVQCKQCGLRFTDDPCGKRQMDDHLDMHFRQNSGVGQNVGRGRSRCWFVSPEDWTREGTVDAKGKGRVDGPRSISKKVVDAAQRDAELRAQFVVVPPGDEAKSIYCPICKESMKSEFLEDDEEWVWRNAVRKDDKIYHATCHSEAVTSALSLAARLRNDGCSRSRSRTPEVSALRSTPPRSTAAGPCKSHSASPDMKRAMLKRKVDDEDGSLIAVSEDGTPATKKLALAV</sequence>
<feature type="compositionally biased region" description="Low complexity" evidence="1">
    <location>
        <begin position="312"/>
        <end position="327"/>
    </location>
</feature>
<dbReference type="GO" id="GO:0006369">
    <property type="term" value="P:termination of RNA polymerase II transcription"/>
    <property type="evidence" value="ECO:0007669"/>
    <property type="project" value="InterPro"/>
</dbReference>
<dbReference type="SMART" id="SM00582">
    <property type="entry name" value="RPR"/>
    <property type="match status" value="1"/>
</dbReference>
<evidence type="ECO:0000313" key="4">
    <source>
        <dbReference type="Proteomes" id="UP000054018"/>
    </source>
</evidence>
<dbReference type="GO" id="GO:0003729">
    <property type="term" value="F:mRNA binding"/>
    <property type="evidence" value="ECO:0007669"/>
    <property type="project" value="InterPro"/>
</dbReference>
<gene>
    <name evidence="3" type="ORF">PISMIDRAFT_670444</name>
</gene>
<dbReference type="Gene3D" id="1.25.40.90">
    <property type="match status" value="1"/>
</dbReference>
<feature type="region of interest" description="Disordered" evidence="1">
    <location>
        <begin position="568"/>
        <end position="606"/>
    </location>
</feature>
<dbReference type="PANTHER" id="PTHR15921">
    <property type="entry name" value="PRE-MRNA CLEAVAGE COMPLEX II"/>
    <property type="match status" value="1"/>
</dbReference>
<feature type="compositionally biased region" description="Polar residues" evidence="1">
    <location>
        <begin position="265"/>
        <end position="286"/>
    </location>
</feature>
<dbReference type="STRING" id="765257.A0A0C9ZLT2"/>
<dbReference type="PROSITE" id="PS51391">
    <property type="entry name" value="CID"/>
    <property type="match status" value="1"/>
</dbReference>
<organism evidence="3 4">
    <name type="scientific">Pisolithus microcarpus 441</name>
    <dbReference type="NCBI Taxonomy" id="765257"/>
    <lineage>
        <taxon>Eukaryota</taxon>
        <taxon>Fungi</taxon>
        <taxon>Dikarya</taxon>
        <taxon>Basidiomycota</taxon>
        <taxon>Agaricomycotina</taxon>
        <taxon>Agaricomycetes</taxon>
        <taxon>Agaricomycetidae</taxon>
        <taxon>Boletales</taxon>
        <taxon>Sclerodermatineae</taxon>
        <taxon>Pisolithaceae</taxon>
        <taxon>Pisolithus</taxon>
    </lineage>
</organism>
<dbReference type="Pfam" id="PF21936">
    <property type="entry name" value="Pcf11_C"/>
    <property type="match status" value="1"/>
</dbReference>
<proteinExistence type="predicted"/>
<protein>
    <recommendedName>
        <fullName evidence="2">CID domain-containing protein</fullName>
    </recommendedName>
</protein>
<dbReference type="EMBL" id="KN833686">
    <property type="protein sequence ID" value="KIK30436.1"/>
    <property type="molecule type" value="Genomic_DNA"/>
</dbReference>
<feature type="domain" description="CID" evidence="2">
    <location>
        <begin position="48"/>
        <end position="183"/>
    </location>
</feature>
<dbReference type="OrthoDB" id="2129491at2759"/>
<evidence type="ECO:0000259" key="2">
    <source>
        <dbReference type="PROSITE" id="PS51391"/>
    </source>
</evidence>
<dbReference type="Pfam" id="PF04818">
    <property type="entry name" value="CID"/>
    <property type="match status" value="1"/>
</dbReference>
<dbReference type="AlphaFoldDB" id="A0A0C9ZLT2"/>
<dbReference type="GO" id="GO:0005849">
    <property type="term" value="C:mRNA cleavage factor complex"/>
    <property type="evidence" value="ECO:0007669"/>
    <property type="project" value="TreeGrafter"/>
</dbReference>
<dbReference type="InterPro" id="IPR047415">
    <property type="entry name" value="Pcf11_CID"/>
</dbReference>
<dbReference type="InterPro" id="IPR045154">
    <property type="entry name" value="PCF11-like"/>
</dbReference>
<dbReference type="InterPro" id="IPR006569">
    <property type="entry name" value="CID_dom"/>
</dbReference>
<reference evidence="4" key="2">
    <citation type="submission" date="2015-01" db="EMBL/GenBank/DDBJ databases">
        <title>Evolutionary Origins and Diversification of the Mycorrhizal Mutualists.</title>
        <authorList>
            <consortium name="DOE Joint Genome Institute"/>
            <consortium name="Mycorrhizal Genomics Consortium"/>
            <person name="Kohler A."/>
            <person name="Kuo A."/>
            <person name="Nagy L.G."/>
            <person name="Floudas D."/>
            <person name="Copeland A."/>
            <person name="Barry K.W."/>
            <person name="Cichocki N."/>
            <person name="Veneault-Fourrey C."/>
            <person name="LaButti K."/>
            <person name="Lindquist E.A."/>
            <person name="Lipzen A."/>
            <person name="Lundell T."/>
            <person name="Morin E."/>
            <person name="Murat C."/>
            <person name="Riley R."/>
            <person name="Ohm R."/>
            <person name="Sun H."/>
            <person name="Tunlid A."/>
            <person name="Henrissat B."/>
            <person name="Grigoriev I.V."/>
            <person name="Hibbett D.S."/>
            <person name="Martin F."/>
        </authorList>
    </citation>
    <scope>NUCLEOTIDE SEQUENCE [LARGE SCALE GENOMIC DNA]</scope>
    <source>
        <strain evidence="4">441</strain>
    </source>
</reference>
<name>A0A0C9ZLT2_9AGAM</name>
<accession>A0A0C9ZLT2</accession>
<reference evidence="3 4" key="1">
    <citation type="submission" date="2014-04" db="EMBL/GenBank/DDBJ databases">
        <authorList>
            <consortium name="DOE Joint Genome Institute"/>
            <person name="Kuo A."/>
            <person name="Kohler A."/>
            <person name="Costa M.D."/>
            <person name="Nagy L.G."/>
            <person name="Floudas D."/>
            <person name="Copeland A."/>
            <person name="Barry K.W."/>
            <person name="Cichocki N."/>
            <person name="Veneault-Fourrey C."/>
            <person name="LaButti K."/>
            <person name="Lindquist E.A."/>
            <person name="Lipzen A."/>
            <person name="Lundell T."/>
            <person name="Morin E."/>
            <person name="Murat C."/>
            <person name="Sun H."/>
            <person name="Tunlid A."/>
            <person name="Henrissat B."/>
            <person name="Grigoriev I.V."/>
            <person name="Hibbett D.S."/>
            <person name="Martin F."/>
            <person name="Nordberg H.P."/>
            <person name="Cantor M.N."/>
            <person name="Hua S.X."/>
        </authorList>
    </citation>
    <scope>NUCLEOTIDE SEQUENCE [LARGE SCALE GENOMIC DNA]</scope>
    <source>
        <strain evidence="3 4">441</strain>
    </source>
</reference>
<feature type="region of interest" description="Disordered" evidence="1">
    <location>
        <begin position="265"/>
        <end position="327"/>
    </location>
</feature>
<dbReference type="GO" id="GO:0031124">
    <property type="term" value="P:mRNA 3'-end processing"/>
    <property type="evidence" value="ECO:0007669"/>
    <property type="project" value="InterPro"/>
</dbReference>
<dbReference type="GO" id="GO:0000993">
    <property type="term" value="F:RNA polymerase II complex binding"/>
    <property type="evidence" value="ECO:0007669"/>
    <property type="project" value="InterPro"/>
</dbReference>
<evidence type="ECO:0000313" key="3">
    <source>
        <dbReference type="EMBL" id="KIK30436.1"/>
    </source>
</evidence>
<dbReference type="FunFam" id="1.25.40.90:FF:000016">
    <property type="entry name" value="mRNA cleavage factor complex component Pcf11"/>
    <property type="match status" value="1"/>
</dbReference>